<sequence>MPVVLSGWVIHGRDLVAWAHKKNISRVPPGENWPPAQKLRAAVARTQRMMFEHAQLYYVDLVFLAARGGHDDDHDYMFVTNSSTVQGFGTPMIPRQPQESEQELAIKQILLDASLPISSYSIQVVDSKR</sequence>
<name>A0A4R0QZX9_9APHY</name>
<gene>
    <name evidence="1" type="ORF">EIP91_011203</name>
</gene>
<proteinExistence type="predicted"/>
<keyword evidence="2" id="KW-1185">Reference proteome</keyword>
<accession>A0A4R0QZX9</accession>
<dbReference type="AlphaFoldDB" id="A0A4R0QZX9"/>
<protein>
    <submittedName>
        <fullName evidence="1">Uncharacterized protein</fullName>
    </submittedName>
</protein>
<dbReference type="EMBL" id="RWJN01000705">
    <property type="protein sequence ID" value="TCD59910.1"/>
    <property type="molecule type" value="Genomic_DNA"/>
</dbReference>
<reference evidence="1 2" key="1">
    <citation type="submission" date="2018-11" db="EMBL/GenBank/DDBJ databases">
        <title>Genome assembly of Steccherinum ochraceum LE-BIN_3174, the white-rot fungus of the Steccherinaceae family (The Residual Polyporoid clade, Polyporales, Basidiomycota).</title>
        <authorList>
            <person name="Fedorova T.V."/>
            <person name="Glazunova O.A."/>
            <person name="Landesman E.O."/>
            <person name="Moiseenko K.V."/>
            <person name="Psurtseva N.V."/>
            <person name="Savinova O.S."/>
            <person name="Shakhova N.V."/>
            <person name="Tyazhelova T.V."/>
            <person name="Vasina D.V."/>
        </authorList>
    </citation>
    <scope>NUCLEOTIDE SEQUENCE [LARGE SCALE GENOMIC DNA]</scope>
    <source>
        <strain evidence="1 2">LE-BIN_3174</strain>
    </source>
</reference>
<organism evidence="1 2">
    <name type="scientific">Steccherinum ochraceum</name>
    <dbReference type="NCBI Taxonomy" id="92696"/>
    <lineage>
        <taxon>Eukaryota</taxon>
        <taxon>Fungi</taxon>
        <taxon>Dikarya</taxon>
        <taxon>Basidiomycota</taxon>
        <taxon>Agaricomycotina</taxon>
        <taxon>Agaricomycetes</taxon>
        <taxon>Polyporales</taxon>
        <taxon>Steccherinaceae</taxon>
        <taxon>Steccherinum</taxon>
    </lineage>
</organism>
<evidence type="ECO:0000313" key="1">
    <source>
        <dbReference type="EMBL" id="TCD59910.1"/>
    </source>
</evidence>
<comment type="caution">
    <text evidence="1">The sequence shown here is derived from an EMBL/GenBank/DDBJ whole genome shotgun (WGS) entry which is preliminary data.</text>
</comment>
<evidence type="ECO:0000313" key="2">
    <source>
        <dbReference type="Proteomes" id="UP000292702"/>
    </source>
</evidence>
<dbReference type="Proteomes" id="UP000292702">
    <property type="component" value="Unassembled WGS sequence"/>
</dbReference>